<dbReference type="GO" id="GO:0005737">
    <property type="term" value="C:cytoplasm"/>
    <property type="evidence" value="ECO:0007669"/>
    <property type="project" value="TreeGrafter"/>
</dbReference>
<organism evidence="2 3">
    <name type="scientific">Mycolicibacterium goodii</name>
    <name type="common">Mycobacterium goodii</name>
    <dbReference type="NCBI Taxonomy" id="134601"/>
    <lineage>
        <taxon>Bacteria</taxon>
        <taxon>Bacillati</taxon>
        <taxon>Actinomycetota</taxon>
        <taxon>Actinomycetes</taxon>
        <taxon>Mycobacteriales</taxon>
        <taxon>Mycobacteriaceae</taxon>
        <taxon>Mycolicibacterium</taxon>
    </lineage>
</organism>
<protein>
    <submittedName>
        <fullName evidence="2">3-beta hydroxysteroid dehydrogenase</fullName>
    </submittedName>
</protein>
<feature type="domain" description="NAD-dependent epimerase/dehydratase" evidence="1">
    <location>
        <begin position="3"/>
        <end position="213"/>
    </location>
</feature>
<dbReference type="InterPro" id="IPR051783">
    <property type="entry name" value="NAD(P)-dependent_oxidoreduct"/>
</dbReference>
<gene>
    <name evidence="2" type="ORF">AFA91_22975</name>
</gene>
<evidence type="ECO:0000313" key="2">
    <source>
        <dbReference type="EMBL" id="AKS34285.1"/>
    </source>
</evidence>
<dbReference type="GO" id="GO:0004029">
    <property type="term" value="F:aldehyde dehydrogenase (NAD+) activity"/>
    <property type="evidence" value="ECO:0007669"/>
    <property type="project" value="TreeGrafter"/>
</dbReference>
<evidence type="ECO:0000313" key="3">
    <source>
        <dbReference type="Proteomes" id="UP000062255"/>
    </source>
</evidence>
<dbReference type="CDD" id="cd05262">
    <property type="entry name" value="SDR_a7"/>
    <property type="match status" value="1"/>
</dbReference>
<dbReference type="Gene3D" id="3.40.50.720">
    <property type="entry name" value="NAD(P)-binding Rossmann-like Domain"/>
    <property type="match status" value="1"/>
</dbReference>
<dbReference type="InterPro" id="IPR036291">
    <property type="entry name" value="NAD(P)-bd_dom_sf"/>
</dbReference>
<dbReference type="SUPFAM" id="SSF51735">
    <property type="entry name" value="NAD(P)-binding Rossmann-fold domains"/>
    <property type="match status" value="1"/>
</dbReference>
<dbReference type="RefSeq" id="WP_049746735.1">
    <property type="nucleotide sequence ID" value="NZ_CP012150.1"/>
</dbReference>
<dbReference type="Pfam" id="PF01370">
    <property type="entry name" value="Epimerase"/>
    <property type="match status" value="1"/>
</dbReference>
<dbReference type="InterPro" id="IPR001509">
    <property type="entry name" value="Epimerase_deHydtase"/>
</dbReference>
<name>A0A0K0XA63_MYCGD</name>
<dbReference type="PANTHER" id="PTHR48079">
    <property type="entry name" value="PROTEIN YEEZ"/>
    <property type="match status" value="1"/>
</dbReference>
<dbReference type="STRING" id="134601.AFA91_22975"/>
<reference evidence="2 3" key="1">
    <citation type="submission" date="2015-07" db="EMBL/GenBank/DDBJ databases">
        <title>Complete genome sequence of Mycobacterium goodii X7B, a facultative thermophilic biodesulfurizing bacterium.</title>
        <authorList>
            <person name="Yu B."/>
            <person name="Li F."/>
            <person name="Xu P."/>
        </authorList>
    </citation>
    <scope>NUCLEOTIDE SEQUENCE [LARGE SCALE GENOMIC DNA]</scope>
    <source>
        <strain evidence="2 3">X7B</strain>
    </source>
</reference>
<sequence length="308" mass="31778">MHVFITGGSGLTGPAVVSELIQAGHRVTGLARSTASADRLASLGAEPFDGSLDDLDRLRAGAAAADGVVHMAADGDPDDLASVTRRDVAAIEAMGTVLAGTGKPFVSTSGTMVMTPGRVSEETDAPDANALAASRIPGEQSCLDFADRGVRSSVIRLAPTVHGPNDYGFVAMLVAIARKTGVSGYIGDGANRWPAVHRLDAATLYRLALEKAPAGTALHGAAESGVPLRHIAEKIGQRLDLPVVSVGVDEAPSHFGNAALSSVFAADVPVSSARTRELLGWNPSHYTLIEDLDHGDYFVPDGQDAGVR</sequence>
<dbReference type="KEGG" id="mgo:AFA91_22975"/>
<dbReference type="EMBL" id="CP012150">
    <property type="protein sequence ID" value="AKS34285.1"/>
    <property type="molecule type" value="Genomic_DNA"/>
</dbReference>
<dbReference type="PATRIC" id="fig|134601.6.peg.4744"/>
<accession>A0A0K0XA63</accession>
<dbReference type="Proteomes" id="UP000062255">
    <property type="component" value="Chromosome"/>
</dbReference>
<dbReference type="PANTHER" id="PTHR48079:SF6">
    <property type="entry name" value="NAD(P)-BINDING DOMAIN-CONTAINING PROTEIN-RELATED"/>
    <property type="match status" value="1"/>
</dbReference>
<proteinExistence type="predicted"/>
<dbReference type="OrthoDB" id="9787292at2"/>
<evidence type="ECO:0000259" key="1">
    <source>
        <dbReference type="Pfam" id="PF01370"/>
    </source>
</evidence>
<dbReference type="AlphaFoldDB" id="A0A0K0XA63"/>